<organism evidence="5 6">
    <name type="scientific">Novispirillum itersonii</name>
    <name type="common">Aquaspirillum itersonii</name>
    <dbReference type="NCBI Taxonomy" id="189"/>
    <lineage>
        <taxon>Bacteria</taxon>
        <taxon>Pseudomonadati</taxon>
        <taxon>Pseudomonadota</taxon>
        <taxon>Alphaproteobacteria</taxon>
        <taxon>Rhodospirillales</taxon>
        <taxon>Novispirillaceae</taxon>
        <taxon>Novispirillum</taxon>
    </lineage>
</organism>
<dbReference type="AlphaFoldDB" id="A0A7W9ZF09"/>
<dbReference type="EMBL" id="JACIIX010000002">
    <property type="protein sequence ID" value="MBB6209397.1"/>
    <property type="molecule type" value="Genomic_DNA"/>
</dbReference>
<dbReference type="GO" id="GO:0016491">
    <property type="term" value="F:oxidoreductase activity"/>
    <property type="evidence" value="ECO:0007669"/>
    <property type="project" value="UniProtKB-KW"/>
</dbReference>
<evidence type="ECO:0000256" key="1">
    <source>
        <dbReference type="ARBA" id="ARBA00023002"/>
    </source>
</evidence>
<protein>
    <submittedName>
        <fullName evidence="5">NADPH-dependent 2,4-dienoyl-CoA reductase/sulfur reductase-like enzyme</fullName>
    </submittedName>
</protein>
<dbReference type="InterPro" id="IPR017224">
    <property type="entry name" value="Opine_Oxase_asu/HCN_bsu"/>
</dbReference>
<dbReference type="Proteomes" id="UP000544872">
    <property type="component" value="Unassembled WGS sequence"/>
</dbReference>
<proteinExistence type="predicted"/>
<comment type="caution">
    <text evidence="5">The sequence shown here is derived from an EMBL/GenBank/DDBJ whole genome shotgun (WGS) entry which is preliminary data.</text>
</comment>
<gene>
    <name evidence="5" type="ORF">FHS48_000799</name>
</gene>
<dbReference type="Pfam" id="PF17806">
    <property type="entry name" value="SO_alpha_A3"/>
    <property type="match status" value="1"/>
</dbReference>
<evidence type="ECO:0000259" key="3">
    <source>
        <dbReference type="Pfam" id="PF07992"/>
    </source>
</evidence>
<dbReference type="PANTHER" id="PTHR42949">
    <property type="entry name" value="ANAEROBIC GLYCEROL-3-PHOSPHATE DEHYDROGENASE SUBUNIT B"/>
    <property type="match status" value="1"/>
</dbReference>
<dbReference type="PRINTS" id="PR00368">
    <property type="entry name" value="FADPNR"/>
</dbReference>
<keyword evidence="6" id="KW-1185">Reference proteome</keyword>
<dbReference type="RefSeq" id="WP_184261639.1">
    <property type="nucleotide sequence ID" value="NZ_JACIIX010000002.1"/>
</dbReference>
<evidence type="ECO:0000259" key="4">
    <source>
        <dbReference type="Pfam" id="PF17806"/>
    </source>
</evidence>
<feature type="domain" description="SoxA A3" evidence="4">
    <location>
        <begin position="389"/>
        <end position="465"/>
    </location>
</feature>
<name>A0A7W9ZF09_NOVIT</name>
<dbReference type="InterPro" id="IPR051691">
    <property type="entry name" value="Metab_Enz_Cyan_OpOx_G3PDH"/>
</dbReference>
<accession>A0A7W9ZF09</accession>
<reference evidence="5 6" key="1">
    <citation type="submission" date="2020-08" db="EMBL/GenBank/DDBJ databases">
        <title>Genomic Encyclopedia of Type Strains, Phase IV (KMG-IV): sequencing the most valuable type-strain genomes for metagenomic binning, comparative biology and taxonomic classification.</title>
        <authorList>
            <person name="Goeker M."/>
        </authorList>
    </citation>
    <scope>NUCLEOTIDE SEQUENCE [LARGE SCALE GENOMIC DNA]</scope>
    <source>
        <strain evidence="5 6">DSM 11590</strain>
    </source>
</reference>
<dbReference type="PANTHER" id="PTHR42949:SF3">
    <property type="entry name" value="ANAEROBIC GLYCEROL-3-PHOSPHATE DEHYDROGENASE SUBUNIT B"/>
    <property type="match status" value="1"/>
</dbReference>
<dbReference type="InterPro" id="IPR041854">
    <property type="entry name" value="BFD-like_2Fe2S-bd_dom_sf"/>
</dbReference>
<evidence type="ECO:0000313" key="6">
    <source>
        <dbReference type="Proteomes" id="UP000544872"/>
    </source>
</evidence>
<dbReference type="InterPro" id="IPR036188">
    <property type="entry name" value="FAD/NAD-bd_sf"/>
</dbReference>
<dbReference type="PIRSF" id="PIRSF037495">
    <property type="entry name" value="Opine_OX_OoxA/HcnB"/>
    <property type="match status" value="1"/>
</dbReference>
<evidence type="ECO:0000313" key="5">
    <source>
        <dbReference type="EMBL" id="MBB6209397.1"/>
    </source>
</evidence>
<dbReference type="InterPro" id="IPR023753">
    <property type="entry name" value="FAD/NAD-binding_dom"/>
</dbReference>
<dbReference type="InterPro" id="IPR041117">
    <property type="entry name" value="SoxA_A3"/>
</dbReference>
<feature type="domain" description="FAD/NAD(P)-binding" evidence="3">
    <location>
        <begin position="12"/>
        <end position="328"/>
    </location>
</feature>
<dbReference type="Pfam" id="PF07992">
    <property type="entry name" value="Pyr_redox_2"/>
    <property type="match status" value="1"/>
</dbReference>
<evidence type="ECO:0000256" key="2">
    <source>
        <dbReference type="SAM" id="MobiDB-lite"/>
    </source>
</evidence>
<dbReference type="PRINTS" id="PR00411">
    <property type="entry name" value="PNDRDTASEI"/>
</dbReference>
<dbReference type="Gene3D" id="3.50.50.60">
    <property type="entry name" value="FAD/NAD(P)-binding domain"/>
    <property type="match status" value="2"/>
</dbReference>
<feature type="region of interest" description="Disordered" evidence="2">
    <location>
        <begin position="450"/>
        <end position="473"/>
    </location>
</feature>
<keyword evidence="1" id="KW-0560">Oxidoreductase</keyword>
<dbReference type="Gene3D" id="1.10.10.1100">
    <property type="entry name" value="BFD-like [2Fe-2S]-binding domain"/>
    <property type="match status" value="1"/>
</dbReference>
<sequence>MTAAATTSLRPVIVGAGPAGVRAAVTLAAAGLNPVLVDEAARPGGQIYRQPPAGLTRPPEALYGFEAAKARAIHTALAPYAGQIDHYTETLVWNIEHGALDLMNRDASGQPVSTVLPYDSLILATGATDRILPLPGWTRPGVYTLGGAQIALKAQGCGIGKRVVFAGTGPLLYLIAYQYAKAGATVAAVLDTAPFVNRIHALPGLLACPDTLLKGLYYTAWLSLHDVPLHSGVTLREISGPDGTVAALHWRDAKGRDRETACDGIGLGYGLRSETQLADLAGCRFAFNDLHRVWLPERDDAGRTSVAGVYVAGDGAGIAGADAAEAAGERAALALLQDRGLPVDPTRVTALDRRLARFRRFSSALWTAFPVPAGWAHDLPDSMTLCRCEEITVGTLRQTVRTDTPTELNRLKALSRIGMGRCQGRMCGVAAAEVLAHETGRPVSAIARLRPQPPIKPLPAATLPAPVSGEDTP</sequence>
<dbReference type="SUPFAM" id="SSF51905">
    <property type="entry name" value="FAD/NAD(P)-binding domain"/>
    <property type="match status" value="1"/>
</dbReference>
<dbReference type="CDD" id="cd19946">
    <property type="entry name" value="GlpA-like_Fer2_BFD-like"/>
    <property type="match status" value="1"/>
</dbReference>